<sequence length="104" mass="11478">MPGKSNHLVGRTRTHEEPVISELGCFTGEEEGGSSSAEEAKERSSFIAVTILDFQFFNNSADDLNRLGTMISLSLDSSQIRGETEAAVTNTIKRVWVLIWAKFL</sequence>
<accession>A0ABR2Q6L9</accession>
<evidence type="ECO:0000313" key="1">
    <source>
        <dbReference type="EMBL" id="KAK8996310.1"/>
    </source>
</evidence>
<dbReference type="EMBL" id="JBBPBN010000045">
    <property type="protein sequence ID" value="KAK8996310.1"/>
    <property type="molecule type" value="Genomic_DNA"/>
</dbReference>
<reference evidence="1 2" key="1">
    <citation type="journal article" date="2024" name="G3 (Bethesda)">
        <title>Genome assembly of Hibiscus sabdariffa L. provides insights into metabolisms of medicinal natural products.</title>
        <authorList>
            <person name="Kim T."/>
        </authorList>
    </citation>
    <scope>NUCLEOTIDE SEQUENCE [LARGE SCALE GENOMIC DNA]</scope>
    <source>
        <strain evidence="1">TK-2024</strain>
        <tissue evidence="1">Old leaves</tissue>
    </source>
</reference>
<name>A0ABR2Q6L9_9ROSI</name>
<gene>
    <name evidence="1" type="ORF">V6N11_076550</name>
</gene>
<organism evidence="1 2">
    <name type="scientific">Hibiscus sabdariffa</name>
    <name type="common">roselle</name>
    <dbReference type="NCBI Taxonomy" id="183260"/>
    <lineage>
        <taxon>Eukaryota</taxon>
        <taxon>Viridiplantae</taxon>
        <taxon>Streptophyta</taxon>
        <taxon>Embryophyta</taxon>
        <taxon>Tracheophyta</taxon>
        <taxon>Spermatophyta</taxon>
        <taxon>Magnoliopsida</taxon>
        <taxon>eudicotyledons</taxon>
        <taxon>Gunneridae</taxon>
        <taxon>Pentapetalae</taxon>
        <taxon>rosids</taxon>
        <taxon>malvids</taxon>
        <taxon>Malvales</taxon>
        <taxon>Malvaceae</taxon>
        <taxon>Malvoideae</taxon>
        <taxon>Hibiscus</taxon>
    </lineage>
</organism>
<evidence type="ECO:0000313" key="2">
    <source>
        <dbReference type="Proteomes" id="UP001396334"/>
    </source>
</evidence>
<keyword evidence="2" id="KW-1185">Reference proteome</keyword>
<comment type="caution">
    <text evidence="1">The sequence shown here is derived from an EMBL/GenBank/DDBJ whole genome shotgun (WGS) entry which is preliminary data.</text>
</comment>
<proteinExistence type="predicted"/>
<protein>
    <submittedName>
        <fullName evidence="1">Uncharacterized protein</fullName>
    </submittedName>
</protein>
<dbReference type="Proteomes" id="UP001396334">
    <property type="component" value="Unassembled WGS sequence"/>
</dbReference>